<evidence type="ECO:0000256" key="5">
    <source>
        <dbReference type="SAM" id="Phobius"/>
    </source>
</evidence>
<evidence type="ECO:0000256" key="3">
    <source>
        <dbReference type="PROSITE-ProRule" id="PRU00339"/>
    </source>
</evidence>
<dbReference type="SUPFAM" id="SSF56112">
    <property type="entry name" value="Protein kinase-like (PK-like)"/>
    <property type="match status" value="1"/>
</dbReference>
<evidence type="ECO:0000256" key="4">
    <source>
        <dbReference type="SAM" id="MobiDB-lite"/>
    </source>
</evidence>
<dbReference type="EMBL" id="LVYK01000001">
    <property type="protein sequence ID" value="RAS82158.1"/>
    <property type="molecule type" value="Genomic_DNA"/>
</dbReference>
<reference evidence="6 7" key="1">
    <citation type="submission" date="2016-03" db="EMBL/GenBank/DDBJ databases">
        <title>Comparison of Bacillus endophyticus and B. anthracis characteristics using whole genome sequence analysis and microbiological techniques.</title>
        <authorList>
            <person name="Lekota K.E."/>
            <person name="Mafofo J."/>
            <person name="Rees J."/>
            <person name="Muchadeyi F.C."/>
            <person name="Madoroba E."/>
            <person name="Van Heerden H."/>
        </authorList>
    </citation>
    <scope>NUCLEOTIDE SEQUENCE [LARGE SCALE GENOMIC DNA]</scope>
    <source>
        <strain evidence="6 7">3631_10C</strain>
    </source>
</reference>
<dbReference type="Pfam" id="PF14559">
    <property type="entry name" value="TPR_19"/>
    <property type="match status" value="1"/>
</dbReference>
<dbReference type="GO" id="GO:0046813">
    <property type="term" value="P:receptor-mediated virion attachment to host cell"/>
    <property type="evidence" value="ECO:0007669"/>
    <property type="project" value="TreeGrafter"/>
</dbReference>
<evidence type="ECO:0000256" key="2">
    <source>
        <dbReference type="ARBA" id="ARBA00022803"/>
    </source>
</evidence>
<keyword evidence="5" id="KW-0812">Transmembrane</keyword>
<dbReference type="SMART" id="SM00028">
    <property type="entry name" value="TPR"/>
    <property type="match status" value="8"/>
</dbReference>
<evidence type="ECO:0000313" key="7">
    <source>
        <dbReference type="Proteomes" id="UP000250174"/>
    </source>
</evidence>
<comment type="caution">
    <text evidence="6">The sequence shown here is derived from an EMBL/GenBank/DDBJ whole genome shotgun (WGS) entry which is preliminary data.</text>
</comment>
<evidence type="ECO:0000256" key="1">
    <source>
        <dbReference type="ARBA" id="ARBA00022737"/>
    </source>
</evidence>
<dbReference type="PANTHER" id="PTHR44858">
    <property type="entry name" value="TETRATRICOPEPTIDE REPEAT PROTEIN 6"/>
    <property type="match status" value="1"/>
</dbReference>
<organism evidence="6 7">
    <name type="scientific">Priestia endophytica</name>
    <dbReference type="NCBI Taxonomy" id="135735"/>
    <lineage>
        <taxon>Bacteria</taxon>
        <taxon>Bacillati</taxon>
        <taxon>Bacillota</taxon>
        <taxon>Bacilli</taxon>
        <taxon>Bacillales</taxon>
        <taxon>Bacillaceae</taxon>
        <taxon>Priestia</taxon>
    </lineage>
</organism>
<dbReference type="Proteomes" id="UP000250174">
    <property type="component" value="Unassembled WGS sequence"/>
</dbReference>
<proteinExistence type="predicted"/>
<evidence type="ECO:0008006" key="8">
    <source>
        <dbReference type="Google" id="ProtNLM"/>
    </source>
</evidence>
<keyword evidence="1" id="KW-0677">Repeat</keyword>
<dbReference type="InterPro" id="IPR011990">
    <property type="entry name" value="TPR-like_helical_dom_sf"/>
</dbReference>
<accession>A0AAX1QEM2</accession>
<dbReference type="PANTHER" id="PTHR44858:SF1">
    <property type="entry name" value="UDP-N-ACETYLGLUCOSAMINE--PEPTIDE N-ACETYLGLUCOSAMINYLTRANSFERASE SPINDLY-RELATED"/>
    <property type="match status" value="1"/>
</dbReference>
<feature type="repeat" description="TPR" evidence="3">
    <location>
        <begin position="666"/>
        <end position="699"/>
    </location>
</feature>
<feature type="transmembrane region" description="Helical" evidence="5">
    <location>
        <begin position="497"/>
        <end position="517"/>
    </location>
</feature>
<dbReference type="InterPro" id="IPR019734">
    <property type="entry name" value="TPR_rpt"/>
</dbReference>
<dbReference type="InterPro" id="IPR011009">
    <property type="entry name" value="Kinase-like_dom_sf"/>
</dbReference>
<dbReference type="Gene3D" id="1.10.510.10">
    <property type="entry name" value="Transferase(Phosphotransferase) domain 1"/>
    <property type="match status" value="1"/>
</dbReference>
<dbReference type="GO" id="GO:0009279">
    <property type="term" value="C:cell outer membrane"/>
    <property type="evidence" value="ECO:0007669"/>
    <property type="project" value="TreeGrafter"/>
</dbReference>
<protein>
    <recommendedName>
        <fullName evidence="8">Tetratricopeptide repeat protein</fullName>
    </recommendedName>
</protein>
<dbReference type="Gene3D" id="1.25.40.10">
    <property type="entry name" value="Tetratricopeptide repeat domain"/>
    <property type="match status" value="2"/>
</dbReference>
<dbReference type="InterPro" id="IPR050498">
    <property type="entry name" value="Ycf3"/>
</dbReference>
<keyword evidence="2 3" id="KW-0802">TPR repeat</keyword>
<evidence type="ECO:0000313" key="6">
    <source>
        <dbReference type="EMBL" id="RAS82158.1"/>
    </source>
</evidence>
<dbReference type="SUPFAM" id="SSF48452">
    <property type="entry name" value="TPR-like"/>
    <property type="match status" value="1"/>
</dbReference>
<feature type="repeat" description="TPR" evidence="3">
    <location>
        <begin position="558"/>
        <end position="591"/>
    </location>
</feature>
<feature type="region of interest" description="Disordered" evidence="4">
    <location>
        <begin position="443"/>
        <end position="468"/>
    </location>
</feature>
<keyword evidence="5" id="KW-0472">Membrane</keyword>
<name>A0AAX1QEM2_9BACI</name>
<dbReference type="SUPFAM" id="SSF81901">
    <property type="entry name" value="HCP-like"/>
    <property type="match status" value="1"/>
</dbReference>
<dbReference type="PROSITE" id="PS50005">
    <property type="entry name" value="TPR"/>
    <property type="match status" value="2"/>
</dbReference>
<dbReference type="Pfam" id="PF13181">
    <property type="entry name" value="TPR_8"/>
    <property type="match status" value="3"/>
</dbReference>
<feature type="compositionally biased region" description="Basic and acidic residues" evidence="4">
    <location>
        <begin position="459"/>
        <end position="468"/>
    </location>
</feature>
<gene>
    <name evidence="6" type="ORF">A3864_01220</name>
</gene>
<keyword evidence="5" id="KW-1133">Transmembrane helix</keyword>
<dbReference type="AlphaFoldDB" id="A0AAX1QEM2"/>
<sequence>MLMSFHPEVGDEIKLFSTSYSFTKHPAVVGIDMPYGQEGRQGTVYQLKTTKAGRKDFVALKVFRDRFRGPNQVGVAQDIKPYAELPGLRVCARKVVEIKEHEHLLSTYEDLQYSLMMPWIDGPTWADIIVDEKKITNDESLYIACMFTFILRELEQRELAHCDLSSSNIILPFFSTERRDGVGNIEFVDVEEMYAPHLSKPKSLPGGSFGYAPYYIKEGKWCKEADRFSGAVLLAEMVAWHSDEVRKNKADDASYFKPDEIGQNNDRFKLLLKTISGTLGPESKNLFKKVWKSKKLEDCPTFKEWYDLFPENVRNRVEEDVTRIQSEKGDNELSVQDHLDIAAKFEGLGQKDAAELEYRYVVHHFQEHKSIVKEIEMFLEHPYEENSRPFIVQDYLEAAAHFEKLYDYDQALLFYKRASMLPSIEPSFETELQFIMSELAEKRDEESGQKSTSETFQELLKEDEEKRPVTPIQTRPFTQEAKKPAKQKVGTFVKKRWIMISVVTLVIVTIGVTVWAFRYSANEKWETTLAHGTEAYEKGDYLQAEEYFKSAMEQKKKPEVYLKLGQLYLATGENDKASTLFDEAFQQKELSKSSQKANYLAGQSYYREKTYAKAISYFEQGYEAKKSSYHNRLVHDLVESYIAIGKLNKANYIVEDIPQDDAESQALYQYLKGELFSVVERYDEALTYYKKAVELEGTRDRHVEALSDTYALINAMPSTTNEQKRANYKEGISILAVVLKEEPKNEQLLARLGRMHYDFGQLLTELNDNGATGQYRKALDDYKTALGLGVKSENLLINTALASNKVGDKNGAEAYFKTAREDYPNSSNTLFVYAKFKLGEKQYKEAETYFNQVIEMNDNEEYVQSSKDAIQKMKEGNLL</sequence>